<dbReference type="Proteomes" id="UP001060215">
    <property type="component" value="Chromosome 4"/>
</dbReference>
<proteinExistence type="predicted"/>
<evidence type="ECO:0000313" key="2">
    <source>
        <dbReference type="Proteomes" id="UP001060215"/>
    </source>
</evidence>
<protein>
    <submittedName>
        <fullName evidence="1">Zinc finger protein BRUTUS</fullName>
    </submittedName>
</protein>
<keyword evidence="2" id="KW-1185">Reference proteome</keyword>
<name>A0ACC0HMJ5_9ERIC</name>
<reference evidence="1 2" key="1">
    <citation type="journal article" date="2022" name="Plant J.">
        <title>Chromosome-level genome of Camellia lanceoleosa provides a valuable resource for understanding genome evolution and self-incompatibility.</title>
        <authorList>
            <person name="Gong W."/>
            <person name="Xiao S."/>
            <person name="Wang L."/>
            <person name="Liao Z."/>
            <person name="Chang Y."/>
            <person name="Mo W."/>
            <person name="Hu G."/>
            <person name="Li W."/>
            <person name="Zhao G."/>
            <person name="Zhu H."/>
            <person name="Hu X."/>
            <person name="Ji K."/>
            <person name="Xiang X."/>
            <person name="Song Q."/>
            <person name="Yuan D."/>
            <person name="Jin S."/>
            <person name="Zhang L."/>
        </authorList>
    </citation>
    <scope>NUCLEOTIDE SEQUENCE [LARGE SCALE GENOMIC DNA]</scope>
    <source>
        <strain evidence="1">SQ_2022a</strain>
    </source>
</reference>
<sequence length="115" mass="13042">MHECNCYLSLKLVNHKCLEKSLETNCPICCEFLFTSSATVRGLPCGHYMHLACFQAYACRNYICPICSKSMGDMVVYFGMLDALLATEELLEEYRDCLQDILCNDCEQKGAACFH</sequence>
<accession>A0ACC0HMJ5</accession>
<evidence type="ECO:0000313" key="1">
    <source>
        <dbReference type="EMBL" id="KAI8014254.1"/>
    </source>
</evidence>
<organism evidence="1 2">
    <name type="scientific">Camellia lanceoleosa</name>
    <dbReference type="NCBI Taxonomy" id="1840588"/>
    <lineage>
        <taxon>Eukaryota</taxon>
        <taxon>Viridiplantae</taxon>
        <taxon>Streptophyta</taxon>
        <taxon>Embryophyta</taxon>
        <taxon>Tracheophyta</taxon>
        <taxon>Spermatophyta</taxon>
        <taxon>Magnoliopsida</taxon>
        <taxon>eudicotyledons</taxon>
        <taxon>Gunneridae</taxon>
        <taxon>Pentapetalae</taxon>
        <taxon>asterids</taxon>
        <taxon>Ericales</taxon>
        <taxon>Theaceae</taxon>
        <taxon>Camellia</taxon>
    </lineage>
</organism>
<gene>
    <name evidence="1" type="ORF">LOK49_LG05G01106</name>
</gene>
<dbReference type="EMBL" id="CM045761">
    <property type="protein sequence ID" value="KAI8014254.1"/>
    <property type="molecule type" value="Genomic_DNA"/>
</dbReference>
<comment type="caution">
    <text evidence="1">The sequence shown here is derived from an EMBL/GenBank/DDBJ whole genome shotgun (WGS) entry which is preliminary data.</text>
</comment>